<feature type="region of interest" description="Disordered" evidence="1">
    <location>
        <begin position="127"/>
        <end position="156"/>
    </location>
</feature>
<dbReference type="AlphaFoldDB" id="A0AAD5NCZ2"/>
<comment type="caution">
    <text evidence="2">The sequence shown here is derived from an EMBL/GenBank/DDBJ whole genome shotgun (WGS) entry which is preliminary data.</text>
</comment>
<organism evidence="2 3">
    <name type="scientific">Parelaphostrongylus tenuis</name>
    <name type="common">Meningeal worm</name>
    <dbReference type="NCBI Taxonomy" id="148309"/>
    <lineage>
        <taxon>Eukaryota</taxon>
        <taxon>Metazoa</taxon>
        <taxon>Ecdysozoa</taxon>
        <taxon>Nematoda</taxon>
        <taxon>Chromadorea</taxon>
        <taxon>Rhabditida</taxon>
        <taxon>Rhabditina</taxon>
        <taxon>Rhabditomorpha</taxon>
        <taxon>Strongyloidea</taxon>
        <taxon>Metastrongylidae</taxon>
        <taxon>Parelaphostrongylus</taxon>
    </lineage>
</organism>
<feature type="compositionally biased region" description="Basic and acidic residues" evidence="1">
    <location>
        <begin position="25"/>
        <end position="58"/>
    </location>
</feature>
<evidence type="ECO:0000313" key="3">
    <source>
        <dbReference type="Proteomes" id="UP001196413"/>
    </source>
</evidence>
<evidence type="ECO:0000313" key="2">
    <source>
        <dbReference type="EMBL" id="KAJ1364619.1"/>
    </source>
</evidence>
<keyword evidence="3" id="KW-1185">Reference proteome</keyword>
<sequence>MENMPSIWSQALTDSPRTCTAGSFPRKDLDQNSVEHLESSGKRMLSEDESSEMVKNKMLDANQRSFPEDPTTNAEKVDEENNEASNKNAKEVGVEQTVADTAVYKEGSEFREAEEEQLVAYFASVKDSEPKDAAGEQPVAEITSDRESSVAKESRDQQPIVDLLWMKDLKMIQHS</sequence>
<evidence type="ECO:0000256" key="1">
    <source>
        <dbReference type="SAM" id="MobiDB-lite"/>
    </source>
</evidence>
<proteinExistence type="predicted"/>
<gene>
    <name evidence="2" type="ORF">KIN20_024743</name>
</gene>
<name>A0AAD5NCZ2_PARTN</name>
<feature type="compositionally biased region" description="Polar residues" evidence="1">
    <location>
        <begin position="1"/>
        <end position="21"/>
    </location>
</feature>
<protein>
    <submittedName>
        <fullName evidence="2">Uncharacterized protein</fullName>
    </submittedName>
</protein>
<feature type="compositionally biased region" description="Polar residues" evidence="1">
    <location>
        <begin position="62"/>
        <end position="74"/>
    </location>
</feature>
<feature type="region of interest" description="Disordered" evidence="1">
    <location>
        <begin position="1"/>
        <end position="94"/>
    </location>
</feature>
<accession>A0AAD5NCZ2</accession>
<dbReference type="EMBL" id="JAHQIW010005013">
    <property type="protein sequence ID" value="KAJ1364619.1"/>
    <property type="molecule type" value="Genomic_DNA"/>
</dbReference>
<reference evidence="2" key="1">
    <citation type="submission" date="2021-06" db="EMBL/GenBank/DDBJ databases">
        <title>Parelaphostrongylus tenuis whole genome reference sequence.</title>
        <authorList>
            <person name="Garwood T.J."/>
            <person name="Larsen P.A."/>
            <person name="Fountain-Jones N.M."/>
            <person name="Garbe J.R."/>
            <person name="Macchietto M.G."/>
            <person name="Kania S.A."/>
            <person name="Gerhold R.W."/>
            <person name="Richards J.E."/>
            <person name="Wolf T.M."/>
        </authorList>
    </citation>
    <scope>NUCLEOTIDE SEQUENCE</scope>
    <source>
        <strain evidence="2">MNPRO001-30</strain>
        <tissue evidence="2">Meninges</tissue>
    </source>
</reference>
<dbReference type="Proteomes" id="UP001196413">
    <property type="component" value="Unassembled WGS sequence"/>
</dbReference>
<feature type="compositionally biased region" description="Basic and acidic residues" evidence="1">
    <location>
        <begin position="143"/>
        <end position="156"/>
    </location>
</feature>